<name>A0A2P2N9G9_RHIMU</name>
<protein>
    <submittedName>
        <fullName evidence="1">Uncharacterized protein</fullName>
    </submittedName>
</protein>
<dbReference type="EMBL" id="GGEC01058637">
    <property type="protein sequence ID" value="MBX39121.1"/>
    <property type="molecule type" value="Transcribed_RNA"/>
</dbReference>
<reference evidence="1" key="1">
    <citation type="submission" date="2018-02" db="EMBL/GenBank/DDBJ databases">
        <title>Rhizophora mucronata_Transcriptome.</title>
        <authorList>
            <person name="Meera S.P."/>
            <person name="Sreeshan A."/>
            <person name="Augustine A."/>
        </authorList>
    </citation>
    <scope>NUCLEOTIDE SEQUENCE</scope>
    <source>
        <tissue evidence="1">Leaf</tissue>
    </source>
</reference>
<accession>A0A2P2N9G9</accession>
<sequence>MFALVSFLVVSFRV</sequence>
<proteinExistence type="predicted"/>
<evidence type="ECO:0000313" key="1">
    <source>
        <dbReference type="EMBL" id="MBX39121.1"/>
    </source>
</evidence>
<organism evidence="1">
    <name type="scientific">Rhizophora mucronata</name>
    <name type="common">Asiatic mangrove</name>
    <dbReference type="NCBI Taxonomy" id="61149"/>
    <lineage>
        <taxon>Eukaryota</taxon>
        <taxon>Viridiplantae</taxon>
        <taxon>Streptophyta</taxon>
        <taxon>Embryophyta</taxon>
        <taxon>Tracheophyta</taxon>
        <taxon>Spermatophyta</taxon>
        <taxon>Magnoliopsida</taxon>
        <taxon>eudicotyledons</taxon>
        <taxon>Gunneridae</taxon>
        <taxon>Pentapetalae</taxon>
        <taxon>rosids</taxon>
        <taxon>fabids</taxon>
        <taxon>Malpighiales</taxon>
        <taxon>Rhizophoraceae</taxon>
        <taxon>Rhizophora</taxon>
    </lineage>
</organism>